<dbReference type="EMBL" id="BAABLX010000017">
    <property type="protein sequence ID" value="GAA4943372.1"/>
    <property type="molecule type" value="Genomic_DNA"/>
</dbReference>
<dbReference type="InterPro" id="IPR032244">
    <property type="entry name" value="LapD_MoxY_N"/>
</dbReference>
<dbReference type="SMART" id="SM00052">
    <property type="entry name" value="EAL"/>
    <property type="match status" value="1"/>
</dbReference>
<organism evidence="3 4">
    <name type="scientific">Halioxenophilus aromaticivorans</name>
    <dbReference type="NCBI Taxonomy" id="1306992"/>
    <lineage>
        <taxon>Bacteria</taxon>
        <taxon>Pseudomonadati</taxon>
        <taxon>Pseudomonadota</taxon>
        <taxon>Gammaproteobacteria</taxon>
        <taxon>Alteromonadales</taxon>
        <taxon>Alteromonadaceae</taxon>
        <taxon>Halioxenophilus</taxon>
    </lineage>
</organism>
<dbReference type="GO" id="GO:0071111">
    <property type="term" value="F:cyclic-guanylate-specific phosphodiesterase activity"/>
    <property type="evidence" value="ECO:0007669"/>
    <property type="project" value="InterPro"/>
</dbReference>
<dbReference type="PANTHER" id="PTHR33121">
    <property type="entry name" value="CYCLIC DI-GMP PHOSPHODIESTERASE PDEF"/>
    <property type="match status" value="1"/>
</dbReference>
<dbReference type="CDD" id="cd01948">
    <property type="entry name" value="EAL"/>
    <property type="match status" value="1"/>
</dbReference>
<dbReference type="Proteomes" id="UP001409585">
    <property type="component" value="Unassembled WGS sequence"/>
</dbReference>
<dbReference type="PANTHER" id="PTHR33121:SF79">
    <property type="entry name" value="CYCLIC DI-GMP PHOSPHODIESTERASE PDED-RELATED"/>
    <property type="match status" value="1"/>
</dbReference>
<evidence type="ECO:0000259" key="2">
    <source>
        <dbReference type="PROSITE" id="PS50883"/>
    </source>
</evidence>
<feature type="transmembrane region" description="Helical" evidence="1">
    <location>
        <begin position="149"/>
        <end position="173"/>
    </location>
</feature>
<dbReference type="InterPro" id="IPR043128">
    <property type="entry name" value="Rev_trsase/Diguanyl_cyclase"/>
</dbReference>
<feature type="domain" description="EAL" evidence="2">
    <location>
        <begin position="405"/>
        <end position="641"/>
    </location>
</feature>
<protein>
    <submittedName>
        <fullName evidence="3">LapD/MoxY N-terminal periplasmic domain-containing protein</fullName>
    </submittedName>
</protein>
<dbReference type="Gene3D" id="3.30.110.200">
    <property type="match status" value="1"/>
</dbReference>
<dbReference type="InterPro" id="IPR001633">
    <property type="entry name" value="EAL_dom"/>
</dbReference>
<reference evidence="4" key="1">
    <citation type="journal article" date="2019" name="Int. J. Syst. Evol. Microbiol.">
        <title>The Global Catalogue of Microorganisms (GCM) 10K type strain sequencing project: providing services to taxonomists for standard genome sequencing and annotation.</title>
        <authorList>
            <consortium name="The Broad Institute Genomics Platform"/>
            <consortium name="The Broad Institute Genome Sequencing Center for Infectious Disease"/>
            <person name="Wu L."/>
            <person name="Ma J."/>
        </authorList>
    </citation>
    <scope>NUCLEOTIDE SEQUENCE [LARGE SCALE GENOMIC DNA]</scope>
    <source>
        <strain evidence="4">JCM 19134</strain>
    </source>
</reference>
<dbReference type="SUPFAM" id="SSF141868">
    <property type="entry name" value="EAL domain-like"/>
    <property type="match status" value="1"/>
</dbReference>
<dbReference type="Gene3D" id="6.20.270.20">
    <property type="entry name" value="LapD/MoxY periplasmic domain"/>
    <property type="match status" value="1"/>
</dbReference>
<evidence type="ECO:0000313" key="3">
    <source>
        <dbReference type="EMBL" id="GAA4943372.1"/>
    </source>
</evidence>
<dbReference type="RefSeq" id="WP_345421793.1">
    <property type="nucleotide sequence ID" value="NZ_AP031496.1"/>
</dbReference>
<gene>
    <name evidence="3" type="ORF">GCM10025791_22660</name>
</gene>
<keyword evidence="1" id="KW-1133">Transmembrane helix</keyword>
<dbReference type="PROSITE" id="PS50883">
    <property type="entry name" value="EAL"/>
    <property type="match status" value="1"/>
</dbReference>
<sequence>MTLNKQLWISIVLIIFLNSGICFILIVDAIKDSLGEQLYLKNVDNANGLALVLTQSEKSVSNLELLIAAKFDSGHYSIIRLADEDDNDIVVLRGSEYETNVPSWFMRFGHFEVAPGVAQVSDGWSQFGTVHLESQAEYATEILWGKIKYFTLCVLILALVIGAIGSILLKIVLRPLDRIVYQANCFSDRRFITIETPWTSDFARVVEAMNSLANRFKALVLENNRRLEDTRYRNRHDPITGLPNINAFFSILESQMHSYQEYEANVFIMHSVKLMSGDFLSMPKDDQNVVMKQFAQWLSDYYVKKNSLYTECRMARINETDVAVLVSGCDQINYIRSNFLEALTASDIKTRGDVQLDVASAATYVRNNEASHELFDRLDDALYNATESDDESEFVIDGFQSSVSDDNLAQICSDFIDNVGSGSSIQFCDVKDAGDKKLFSLVSAEIRLNESDCGLEALTAFARRTNRLRHLDLALIRRAISALDISSGDVKLAVPLYASTFASVDSVKQIVDLLKSNSAYASRLLFDCRESAVTGRKDEFVHFVESVRPYGVKIGLSRVGESFSQITDVHELGLDYISIDNAFVHDVLNNPTNQAYLRGIADLAHSLGMKVYANGFIGADGEKLLFEIGFDGLAREKYKAL</sequence>
<proteinExistence type="predicted"/>
<dbReference type="AlphaFoldDB" id="A0AAV3U2I9"/>
<keyword evidence="4" id="KW-1185">Reference proteome</keyword>
<feature type="transmembrane region" description="Helical" evidence="1">
    <location>
        <begin position="6"/>
        <end position="27"/>
    </location>
</feature>
<dbReference type="Pfam" id="PF00563">
    <property type="entry name" value="EAL"/>
    <property type="match status" value="1"/>
</dbReference>
<accession>A0AAV3U2I9</accession>
<dbReference type="InterPro" id="IPR042461">
    <property type="entry name" value="LapD_MoxY_peri_C"/>
</dbReference>
<dbReference type="Gene3D" id="3.20.20.450">
    <property type="entry name" value="EAL domain"/>
    <property type="match status" value="1"/>
</dbReference>
<dbReference type="InterPro" id="IPR050706">
    <property type="entry name" value="Cyclic-di-GMP_PDE-like"/>
</dbReference>
<dbReference type="InterPro" id="IPR035919">
    <property type="entry name" value="EAL_sf"/>
</dbReference>
<keyword evidence="1" id="KW-0472">Membrane</keyword>
<evidence type="ECO:0000313" key="4">
    <source>
        <dbReference type="Proteomes" id="UP001409585"/>
    </source>
</evidence>
<comment type="caution">
    <text evidence="3">The sequence shown here is derived from an EMBL/GenBank/DDBJ whole genome shotgun (WGS) entry which is preliminary data.</text>
</comment>
<dbReference type="Gene3D" id="3.30.70.270">
    <property type="match status" value="1"/>
</dbReference>
<dbReference type="Pfam" id="PF16448">
    <property type="entry name" value="LapD_MoxY_N"/>
    <property type="match status" value="1"/>
</dbReference>
<name>A0AAV3U2I9_9ALTE</name>
<evidence type="ECO:0000256" key="1">
    <source>
        <dbReference type="SAM" id="Phobius"/>
    </source>
</evidence>
<keyword evidence="1" id="KW-0812">Transmembrane</keyword>